<accession>A0AAV9PLU9</accession>
<keyword evidence="3" id="KW-1185">Reference proteome</keyword>
<sequence length="315" mass="35545">MAEITDKQLGTLERLPQEIRDMIYDHIIIAKKAGHHHVLKHDRKDGSLNRFQRVGDIKINNMPPLLLASKRIMTELTYQAGAHNTVYITIFQDRVEYLDADVDFRHIDNSYQAEDPYLYALDVSADDDKLVRVPRMNIAVAVEQIELTNILQLKGKDPEREAPKKKTKKRVTVKRAAHEVLAEEVRAMGRHDRAIEKARRNRGDIERKASEAAQSRVAFERDPAQEEEMMNKGSRAHPKGNTADLSQSGDGRSGAGRYGGGYERSYYFVEQTAAGEDRRTTPEGTKARARGKKIEALRSSEVAAIISALEPAFLV</sequence>
<name>A0AAV9PLU9_9PEZI</name>
<dbReference type="Proteomes" id="UP001337655">
    <property type="component" value="Unassembled WGS sequence"/>
</dbReference>
<feature type="region of interest" description="Disordered" evidence="1">
    <location>
        <begin position="192"/>
        <end position="258"/>
    </location>
</feature>
<dbReference type="EMBL" id="JAVRRT010000003">
    <property type="protein sequence ID" value="KAK5173273.1"/>
    <property type="molecule type" value="Genomic_DNA"/>
</dbReference>
<protein>
    <submittedName>
        <fullName evidence="2">Uncharacterized protein</fullName>
    </submittedName>
</protein>
<evidence type="ECO:0000313" key="3">
    <source>
        <dbReference type="Proteomes" id="UP001337655"/>
    </source>
</evidence>
<dbReference type="GeneID" id="89923301"/>
<feature type="compositionally biased region" description="Basic and acidic residues" evidence="1">
    <location>
        <begin position="192"/>
        <end position="210"/>
    </location>
</feature>
<comment type="caution">
    <text evidence="2">The sequence shown here is derived from an EMBL/GenBank/DDBJ whole genome shotgun (WGS) entry which is preliminary data.</text>
</comment>
<evidence type="ECO:0000256" key="1">
    <source>
        <dbReference type="SAM" id="MobiDB-lite"/>
    </source>
</evidence>
<dbReference type="RefSeq" id="XP_064661968.1">
    <property type="nucleotide sequence ID" value="XM_064799213.1"/>
</dbReference>
<proteinExistence type="predicted"/>
<dbReference type="AlphaFoldDB" id="A0AAV9PLU9"/>
<evidence type="ECO:0000313" key="2">
    <source>
        <dbReference type="EMBL" id="KAK5173273.1"/>
    </source>
</evidence>
<organism evidence="2 3">
    <name type="scientific">Saxophila tyrrhenica</name>
    <dbReference type="NCBI Taxonomy" id="1690608"/>
    <lineage>
        <taxon>Eukaryota</taxon>
        <taxon>Fungi</taxon>
        <taxon>Dikarya</taxon>
        <taxon>Ascomycota</taxon>
        <taxon>Pezizomycotina</taxon>
        <taxon>Dothideomycetes</taxon>
        <taxon>Dothideomycetidae</taxon>
        <taxon>Mycosphaerellales</taxon>
        <taxon>Extremaceae</taxon>
        <taxon>Saxophila</taxon>
    </lineage>
</organism>
<reference evidence="2 3" key="1">
    <citation type="submission" date="2023-08" db="EMBL/GenBank/DDBJ databases">
        <title>Black Yeasts Isolated from many extreme environments.</title>
        <authorList>
            <person name="Coleine C."/>
            <person name="Stajich J.E."/>
            <person name="Selbmann L."/>
        </authorList>
    </citation>
    <scope>NUCLEOTIDE SEQUENCE [LARGE SCALE GENOMIC DNA]</scope>
    <source>
        <strain evidence="2 3">CCFEE 5935</strain>
    </source>
</reference>
<gene>
    <name evidence="2" type="ORF">LTR77_001954</name>
</gene>